<dbReference type="CDD" id="cd05232">
    <property type="entry name" value="UDP_G4E_4_SDR_e"/>
    <property type="match status" value="1"/>
</dbReference>
<organism evidence="2 3">
    <name type="scientific">Pseudomonas frederiksbergensis</name>
    <dbReference type="NCBI Taxonomy" id="104087"/>
    <lineage>
        <taxon>Bacteria</taxon>
        <taxon>Pseudomonadati</taxon>
        <taxon>Pseudomonadota</taxon>
        <taxon>Gammaproteobacteria</taxon>
        <taxon>Pseudomonadales</taxon>
        <taxon>Pseudomonadaceae</taxon>
        <taxon>Pseudomonas</taxon>
    </lineage>
</organism>
<dbReference type="Pfam" id="PF01370">
    <property type="entry name" value="Epimerase"/>
    <property type="match status" value="1"/>
</dbReference>
<reference evidence="2 3" key="1">
    <citation type="submission" date="2016-10" db="EMBL/GenBank/DDBJ databases">
        <title>Comparative genome analysis of multiple Pseudomonas spp. focuses on biocontrol and plant growth promoting traits.</title>
        <authorList>
            <person name="Tao X.-Y."/>
            <person name="Taylor C.G."/>
        </authorList>
    </citation>
    <scope>NUCLEOTIDE SEQUENCE [LARGE SCALE GENOMIC DNA]</scope>
    <source>
        <strain evidence="2 3">39A2</strain>
    </source>
</reference>
<protein>
    <submittedName>
        <fullName evidence="2">NAD-dependent dehydratase</fullName>
    </submittedName>
</protein>
<dbReference type="InterPro" id="IPR051783">
    <property type="entry name" value="NAD(P)-dependent_oxidoreduct"/>
</dbReference>
<dbReference type="EMBL" id="MOBP01000009">
    <property type="protein sequence ID" value="RON53736.1"/>
    <property type="molecule type" value="Genomic_DNA"/>
</dbReference>
<name>A0A423KKD4_9PSED</name>
<dbReference type="GO" id="GO:0005737">
    <property type="term" value="C:cytoplasm"/>
    <property type="evidence" value="ECO:0007669"/>
    <property type="project" value="TreeGrafter"/>
</dbReference>
<dbReference type="PANTHER" id="PTHR48079:SF6">
    <property type="entry name" value="NAD(P)-BINDING DOMAIN-CONTAINING PROTEIN-RELATED"/>
    <property type="match status" value="1"/>
</dbReference>
<dbReference type="Gene3D" id="3.40.50.720">
    <property type="entry name" value="NAD(P)-binding Rossmann-like Domain"/>
    <property type="match status" value="1"/>
</dbReference>
<dbReference type="SUPFAM" id="SSF51735">
    <property type="entry name" value="NAD(P)-binding Rossmann-fold domains"/>
    <property type="match status" value="1"/>
</dbReference>
<evidence type="ECO:0000313" key="3">
    <source>
        <dbReference type="Proteomes" id="UP000283627"/>
    </source>
</evidence>
<dbReference type="GO" id="GO:0004029">
    <property type="term" value="F:aldehyde dehydrogenase (NAD+) activity"/>
    <property type="evidence" value="ECO:0007669"/>
    <property type="project" value="TreeGrafter"/>
</dbReference>
<proteinExistence type="predicted"/>
<dbReference type="AlphaFoldDB" id="A0A423KKD4"/>
<evidence type="ECO:0000259" key="1">
    <source>
        <dbReference type="Pfam" id="PF01370"/>
    </source>
</evidence>
<evidence type="ECO:0000313" key="2">
    <source>
        <dbReference type="EMBL" id="RON53736.1"/>
    </source>
</evidence>
<dbReference type="InterPro" id="IPR036291">
    <property type="entry name" value="NAD(P)-bd_dom_sf"/>
</dbReference>
<dbReference type="OrthoDB" id="9801056at2"/>
<dbReference type="Proteomes" id="UP000283627">
    <property type="component" value="Unassembled WGS sequence"/>
</dbReference>
<sequence>MSSKTFLITGGSGFVGRAVINRLALVSGCSVVAPVRNTSTTFAAGVHAIPFACLDSATDWSDALKGVDVVIHAAARVHVMNEVSADPLTAFRQINVEGSLNLARQAVAAGVRRFVFISSIKVNGEGGRQDQAYTAEDVPAPVDPYAISKLEAERALQALAVASGMEVVVIRPVLVYGPGVKANFLSMMRWLHRGVPLPLGAVHNCRSLVAIDNLVDLIVTCTEHPAAANQVFLASDGEDVSTTQLLRKLARALGKPAVLLPIPVWLMRGAAALLGRQALSQRIFGSLRVDISKNRQLLGWVPPVTLDKALSLTAQHFLDYRQS</sequence>
<accession>A0A423KKD4</accession>
<dbReference type="InterPro" id="IPR001509">
    <property type="entry name" value="Epimerase_deHydtase"/>
</dbReference>
<comment type="caution">
    <text evidence="2">The sequence shown here is derived from an EMBL/GenBank/DDBJ whole genome shotgun (WGS) entry which is preliminary data.</text>
</comment>
<dbReference type="PANTHER" id="PTHR48079">
    <property type="entry name" value="PROTEIN YEEZ"/>
    <property type="match status" value="1"/>
</dbReference>
<dbReference type="STRING" id="104087.PFAS1_20085"/>
<feature type="domain" description="NAD-dependent epimerase/dehydratase" evidence="1">
    <location>
        <begin position="7"/>
        <end position="228"/>
    </location>
</feature>
<gene>
    <name evidence="2" type="ORF">BK665_14025</name>
</gene>
<dbReference type="RefSeq" id="WP_123407147.1">
    <property type="nucleotide sequence ID" value="NZ_MOBP01000009.1"/>
</dbReference>